<evidence type="ECO:0000313" key="5">
    <source>
        <dbReference type="EMBL" id="SFK64077.1"/>
    </source>
</evidence>
<dbReference type="InterPro" id="IPR022337">
    <property type="entry name" value="Inositol_monophosphatase_SuhB"/>
</dbReference>
<evidence type="ECO:0000256" key="1">
    <source>
        <dbReference type="ARBA" id="ARBA00009759"/>
    </source>
</evidence>
<dbReference type="PANTHER" id="PTHR20854:SF4">
    <property type="entry name" value="INOSITOL-1-MONOPHOSPHATASE-RELATED"/>
    <property type="match status" value="1"/>
</dbReference>
<evidence type="ECO:0000256" key="3">
    <source>
        <dbReference type="ARBA" id="ARBA00022801"/>
    </source>
</evidence>
<proteinExistence type="inferred from homology"/>
<evidence type="ECO:0000256" key="2">
    <source>
        <dbReference type="ARBA" id="ARBA00022723"/>
    </source>
</evidence>
<dbReference type="Pfam" id="PF00459">
    <property type="entry name" value="Inositol_P"/>
    <property type="match status" value="1"/>
</dbReference>
<dbReference type="Proteomes" id="UP000199598">
    <property type="component" value="Unassembled WGS sequence"/>
</dbReference>
<accession>A0A1I4B7I8</accession>
<keyword evidence="4" id="KW-0460">Magnesium</keyword>
<keyword evidence="2" id="KW-0479">Metal-binding</keyword>
<dbReference type="PANTHER" id="PTHR20854">
    <property type="entry name" value="INOSITOL MONOPHOSPHATASE"/>
    <property type="match status" value="1"/>
</dbReference>
<dbReference type="PRINTS" id="PR00377">
    <property type="entry name" value="IMPHPHTASES"/>
</dbReference>
<comment type="similarity">
    <text evidence="1">Belongs to the inositol monophosphatase superfamily.</text>
</comment>
<evidence type="ECO:0000313" key="6">
    <source>
        <dbReference type="Proteomes" id="UP000199598"/>
    </source>
</evidence>
<evidence type="ECO:0000256" key="4">
    <source>
        <dbReference type="ARBA" id="ARBA00022842"/>
    </source>
</evidence>
<dbReference type="Gene3D" id="3.40.190.80">
    <property type="match status" value="1"/>
</dbReference>
<reference evidence="5 6" key="1">
    <citation type="submission" date="2016-10" db="EMBL/GenBank/DDBJ databases">
        <authorList>
            <person name="Varghese N."/>
            <person name="Submissions S."/>
        </authorList>
    </citation>
    <scope>NUCLEOTIDE SEQUENCE [LARGE SCALE GENOMIC DNA]</scope>
    <source>
        <strain evidence="5 6">DSM 16392</strain>
    </source>
</reference>
<dbReference type="SUPFAM" id="SSF56655">
    <property type="entry name" value="Carbohydrate phosphatase"/>
    <property type="match status" value="1"/>
</dbReference>
<dbReference type="Gene3D" id="3.30.540.10">
    <property type="entry name" value="Fructose-1,6-Bisphosphatase, subunit A, domain 1"/>
    <property type="match status" value="1"/>
</dbReference>
<name>A0A1I4B7I8_9HYPH</name>
<dbReference type="InterPro" id="IPR020583">
    <property type="entry name" value="Inositol_monoP_metal-BS"/>
</dbReference>
<sequence>MSQDRFTFANALVKRAGAYAHEYFTRLDTLNIESKGHQDMVSEADRDTEILVRKAIAEAFPDDSIVGEEGDPKPGTSEYTWIIDPIDGTANFVSGIPQWCVIIACVKNGEKHIGVIYDPCADELFAAEKGKGATLNGTLMKVSTSDSLSNGSIGLGFSARGRNQAVKDAVDALLDEGGIFFRNASGGLMLAYAASGRLIGYIEEHMNSWDCMAGLLLMEEAGGICQDINVADAVMNGCKVVAAAPNVYGQVKKLTDKCFI</sequence>
<dbReference type="PROSITE" id="PS00629">
    <property type="entry name" value="IMP_1"/>
    <property type="match status" value="1"/>
</dbReference>
<dbReference type="PRINTS" id="PR01959">
    <property type="entry name" value="SBIMPHPHTASE"/>
</dbReference>
<keyword evidence="6" id="KW-1185">Reference proteome</keyword>
<protein>
    <submittedName>
        <fullName evidence="5">Myo-inositol-1(Or 4)-monophosphatase</fullName>
    </submittedName>
</protein>
<organism evidence="5 6">
    <name type="scientific">Pseudovibrio ascidiaceicola</name>
    <dbReference type="NCBI Taxonomy" id="285279"/>
    <lineage>
        <taxon>Bacteria</taxon>
        <taxon>Pseudomonadati</taxon>
        <taxon>Pseudomonadota</taxon>
        <taxon>Alphaproteobacteria</taxon>
        <taxon>Hyphomicrobiales</taxon>
        <taxon>Stappiaceae</taxon>
        <taxon>Pseudovibrio</taxon>
    </lineage>
</organism>
<dbReference type="EMBL" id="FOSK01000007">
    <property type="protein sequence ID" value="SFK64077.1"/>
    <property type="molecule type" value="Genomic_DNA"/>
</dbReference>
<comment type="caution">
    <text evidence="5">The sequence shown here is derived from an EMBL/GenBank/DDBJ whole genome shotgun (WGS) entry which is preliminary data.</text>
</comment>
<keyword evidence="3" id="KW-0378">Hydrolase</keyword>
<dbReference type="InterPro" id="IPR000760">
    <property type="entry name" value="Inositol_monophosphatase-like"/>
</dbReference>
<gene>
    <name evidence="5" type="ORF">SAMN04488518_107156</name>
</gene>
<dbReference type="RefSeq" id="WP_093520510.1">
    <property type="nucleotide sequence ID" value="NZ_FOSK01000007.1"/>
</dbReference>